<dbReference type="EMBL" id="UZAN01000134">
    <property type="protein sequence ID" value="VDP16457.1"/>
    <property type="molecule type" value="Genomic_DNA"/>
</dbReference>
<comment type="subcellular location">
    <subcellularLocation>
        <location evidence="1">Membrane</location>
        <topology evidence="1">Multi-pass membrane protein</topology>
    </subcellularLocation>
</comment>
<keyword evidence="3 5" id="KW-1133">Transmembrane helix</keyword>
<reference evidence="8" key="1">
    <citation type="submission" date="2016-06" db="UniProtKB">
        <authorList>
            <consortium name="WormBaseParasite"/>
        </authorList>
    </citation>
    <scope>IDENTIFICATION</scope>
</reference>
<gene>
    <name evidence="6" type="ORF">ECPE_LOCUS53</name>
</gene>
<evidence type="ECO:0000256" key="5">
    <source>
        <dbReference type="SAM" id="Phobius"/>
    </source>
</evidence>
<dbReference type="Proteomes" id="UP000272942">
    <property type="component" value="Unassembled WGS sequence"/>
</dbReference>
<sequence>MLCNLPCRIVLFAVNFLTSLFGLVLVTVGGIMIWGQPIVHQLLERYLDPFIDSISPDSTVGAYSEIISRLLTATSPIGILLFVLGSVIFITSLIGYSGACCNSKMIYYTYEIILALLAAAIVAAVVGYYFQKEKLADVVDKYFAKSVNDYVSMAANDVNSLVVGFLSPLVSNFDPFLILLGEGSVGKTPHHRSKHVADNTLYSMHCEHSVNFKI</sequence>
<feature type="transmembrane region" description="Helical" evidence="5">
    <location>
        <begin position="108"/>
        <end position="130"/>
    </location>
</feature>
<evidence type="ECO:0000256" key="3">
    <source>
        <dbReference type="ARBA" id="ARBA00022989"/>
    </source>
</evidence>
<accession>A0A182ZZB8</accession>
<evidence type="ECO:0000256" key="2">
    <source>
        <dbReference type="ARBA" id="ARBA00022692"/>
    </source>
</evidence>
<feature type="transmembrane region" description="Helical" evidence="5">
    <location>
        <begin position="77"/>
        <end position="96"/>
    </location>
</feature>
<evidence type="ECO:0000256" key="4">
    <source>
        <dbReference type="ARBA" id="ARBA00023136"/>
    </source>
</evidence>
<evidence type="ECO:0000256" key="1">
    <source>
        <dbReference type="ARBA" id="ARBA00004141"/>
    </source>
</evidence>
<evidence type="ECO:0000313" key="6">
    <source>
        <dbReference type="EMBL" id="VDP16457.1"/>
    </source>
</evidence>
<keyword evidence="4 5" id="KW-0472">Membrane</keyword>
<protein>
    <submittedName>
        <fullName evidence="8">Tetraspanin</fullName>
    </submittedName>
</protein>
<name>A0A182ZZB8_9TREM</name>
<evidence type="ECO:0000313" key="8">
    <source>
        <dbReference type="WBParaSite" id="ECPE_0000005201-mRNA-1"/>
    </source>
</evidence>
<feature type="transmembrane region" description="Helical" evidence="5">
    <location>
        <begin position="12"/>
        <end position="34"/>
    </location>
</feature>
<evidence type="ECO:0000313" key="7">
    <source>
        <dbReference type="Proteomes" id="UP000272942"/>
    </source>
</evidence>
<organism evidence="8">
    <name type="scientific">Echinostoma caproni</name>
    <dbReference type="NCBI Taxonomy" id="27848"/>
    <lineage>
        <taxon>Eukaryota</taxon>
        <taxon>Metazoa</taxon>
        <taxon>Spiralia</taxon>
        <taxon>Lophotrochozoa</taxon>
        <taxon>Platyhelminthes</taxon>
        <taxon>Trematoda</taxon>
        <taxon>Digenea</taxon>
        <taxon>Plagiorchiida</taxon>
        <taxon>Echinostomata</taxon>
        <taxon>Echinostomatoidea</taxon>
        <taxon>Echinostomatidae</taxon>
        <taxon>Echinostoma</taxon>
    </lineage>
</organism>
<reference evidence="6 7" key="2">
    <citation type="submission" date="2018-11" db="EMBL/GenBank/DDBJ databases">
        <authorList>
            <consortium name="Pathogen Informatics"/>
        </authorList>
    </citation>
    <scope>NUCLEOTIDE SEQUENCE [LARGE SCALE GENOMIC DNA]</scope>
    <source>
        <strain evidence="6 7">Egypt</strain>
    </source>
</reference>
<dbReference type="GO" id="GO:0016020">
    <property type="term" value="C:membrane"/>
    <property type="evidence" value="ECO:0007669"/>
    <property type="project" value="UniProtKB-SubCell"/>
</dbReference>
<dbReference type="WBParaSite" id="ECPE_0000005201-mRNA-1">
    <property type="protein sequence ID" value="ECPE_0000005201-mRNA-1"/>
    <property type="gene ID" value="ECPE_0000005201"/>
</dbReference>
<dbReference type="OrthoDB" id="6131345at2759"/>
<dbReference type="Pfam" id="PF00335">
    <property type="entry name" value="Tetraspanin"/>
    <property type="match status" value="1"/>
</dbReference>
<dbReference type="InterPro" id="IPR018499">
    <property type="entry name" value="Tetraspanin/Peripherin"/>
</dbReference>
<proteinExistence type="predicted"/>
<keyword evidence="7" id="KW-1185">Reference proteome</keyword>
<dbReference type="AlphaFoldDB" id="A0A182ZZB8"/>
<keyword evidence="2 5" id="KW-0812">Transmembrane</keyword>